<protein>
    <submittedName>
        <fullName evidence="1">Uncharacterized protein</fullName>
    </submittedName>
</protein>
<sequence>MSLQYAMLSRNPWTTNSLDKTIAKMKSSLPFQWALSEDGEAADLIGPDGYLLLSVHRSRPILYREHAASMIVGPPKTFHLWTDVSVPAYAPQGPAMDALNALARACRGTAHQVV</sequence>
<reference evidence="1" key="2">
    <citation type="submission" date="2020-09" db="EMBL/GenBank/DDBJ databases">
        <authorList>
            <person name="Sun Q."/>
            <person name="Zhou Y."/>
        </authorList>
    </citation>
    <scope>NUCLEOTIDE SEQUENCE</scope>
    <source>
        <strain evidence="1">CGMCC 1.15388</strain>
    </source>
</reference>
<accession>A0A917AQ10</accession>
<organism evidence="1 2">
    <name type="scientific">Nesterenkonia cremea</name>
    <dbReference type="NCBI Taxonomy" id="1882340"/>
    <lineage>
        <taxon>Bacteria</taxon>
        <taxon>Bacillati</taxon>
        <taxon>Actinomycetota</taxon>
        <taxon>Actinomycetes</taxon>
        <taxon>Micrococcales</taxon>
        <taxon>Micrococcaceae</taxon>
        <taxon>Nesterenkonia</taxon>
    </lineage>
</organism>
<dbReference type="EMBL" id="BMIS01000003">
    <property type="protein sequence ID" value="GGE65438.1"/>
    <property type="molecule type" value="Genomic_DNA"/>
</dbReference>
<reference evidence="1" key="1">
    <citation type="journal article" date="2014" name="Int. J. Syst. Evol. Microbiol.">
        <title>Complete genome sequence of Corynebacterium casei LMG S-19264T (=DSM 44701T), isolated from a smear-ripened cheese.</title>
        <authorList>
            <consortium name="US DOE Joint Genome Institute (JGI-PGF)"/>
            <person name="Walter F."/>
            <person name="Albersmeier A."/>
            <person name="Kalinowski J."/>
            <person name="Ruckert C."/>
        </authorList>
    </citation>
    <scope>NUCLEOTIDE SEQUENCE</scope>
    <source>
        <strain evidence="1">CGMCC 1.15388</strain>
    </source>
</reference>
<dbReference type="RefSeq" id="WP_188683446.1">
    <property type="nucleotide sequence ID" value="NZ_BMIS01000003.1"/>
</dbReference>
<keyword evidence="2" id="KW-1185">Reference proteome</keyword>
<evidence type="ECO:0000313" key="2">
    <source>
        <dbReference type="Proteomes" id="UP000633136"/>
    </source>
</evidence>
<name>A0A917AQ10_9MICC</name>
<dbReference type="Proteomes" id="UP000633136">
    <property type="component" value="Unassembled WGS sequence"/>
</dbReference>
<dbReference type="AlphaFoldDB" id="A0A917AQ10"/>
<comment type="caution">
    <text evidence="1">The sequence shown here is derived from an EMBL/GenBank/DDBJ whole genome shotgun (WGS) entry which is preliminary data.</text>
</comment>
<proteinExistence type="predicted"/>
<gene>
    <name evidence="1" type="ORF">GCM10011401_10880</name>
</gene>
<evidence type="ECO:0000313" key="1">
    <source>
        <dbReference type="EMBL" id="GGE65438.1"/>
    </source>
</evidence>